<dbReference type="Proteomes" id="UP001208570">
    <property type="component" value="Unassembled WGS sequence"/>
</dbReference>
<feature type="region of interest" description="Disordered" evidence="1">
    <location>
        <begin position="129"/>
        <end position="150"/>
    </location>
</feature>
<accession>A0AAD9JDZ2</accession>
<protein>
    <submittedName>
        <fullName evidence="2">Uncharacterized protein</fullName>
    </submittedName>
</protein>
<keyword evidence="3" id="KW-1185">Reference proteome</keyword>
<feature type="region of interest" description="Disordered" evidence="1">
    <location>
        <begin position="47"/>
        <end position="102"/>
    </location>
</feature>
<dbReference type="AlphaFoldDB" id="A0AAD9JDZ2"/>
<comment type="caution">
    <text evidence="2">The sequence shown here is derived from an EMBL/GenBank/DDBJ whole genome shotgun (WGS) entry which is preliminary data.</text>
</comment>
<organism evidence="2 3">
    <name type="scientific">Paralvinella palmiformis</name>
    <dbReference type="NCBI Taxonomy" id="53620"/>
    <lineage>
        <taxon>Eukaryota</taxon>
        <taxon>Metazoa</taxon>
        <taxon>Spiralia</taxon>
        <taxon>Lophotrochozoa</taxon>
        <taxon>Annelida</taxon>
        <taxon>Polychaeta</taxon>
        <taxon>Sedentaria</taxon>
        <taxon>Canalipalpata</taxon>
        <taxon>Terebellida</taxon>
        <taxon>Terebelliformia</taxon>
        <taxon>Alvinellidae</taxon>
        <taxon>Paralvinella</taxon>
    </lineage>
</organism>
<name>A0AAD9JDZ2_9ANNE</name>
<sequence length="150" mass="15917">MGCETIGPRVIDVRNKSAITRSVPLGDLWSGGCWDRPGVDVVAAGFGWQRGVPGSPGSISGARESKVRTPEDGSDSDTDSATDRKYDDPSADHGKMHDADVAVESANRNMTFDSGIGVDWLKRNNAGSRCEHVTGSRGSVNDPDDVKLQS</sequence>
<feature type="compositionally biased region" description="Basic and acidic residues" evidence="1">
    <location>
        <begin position="81"/>
        <end position="100"/>
    </location>
</feature>
<reference evidence="2" key="1">
    <citation type="journal article" date="2023" name="Mol. Biol. Evol.">
        <title>Third-Generation Sequencing Reveals the Adaptive Role of the Epigenome in Three Deep-Sea Polychaetes.</title>
        <authorList>
            <person name="Perez M."/>
            <person name="Aroh O."/>
            <person name="Sun Y."/>
            <person name="Lan Y."/>
            <person name="Juniper S.K."/>
            <person name="Young C.R."/>
            <person name="Angers B."/>
            <person name="Qian P.Y."/>
        </authorList>
    </citation>
    <scope>NUCLEOTIDE SEQUENCE</scope>
    <source>
        <strain evidence="2">P08H-3</strain>
    </source>
</reference>
<evidence type="ECO:0000256" key="1">
    <source>
        <dbReference type="SAM" id="MobiDB-lite"/>
    </source>
</evidence>
<proteinExistence type="predicted"/>
<evidence type="ECO:0000313" key="3">
    <source>
        <dbReference type="Proteomes" id="UP001208570"/>
    </source>
</evidence>
<gene>
    <name evidence="2" type="ORF">LSH36_399g00031</name>
</gene>
<evidence type="ECO:0000313" key="2">
    <source>
        <dbReference type="EMBL" id="KAK2150570.1"/>
    </source>
</evidence>
<dbReference type="EMBL" id="JAODUP010000399">
    <property type="protein sequence ID" value="KAK2150570.1"/>
    <property type="molecule type" value="Genomic_DNA"/>
</dbReference>